<reference evidence="1 2" key="1">
    <citation type="submission" date="2016-06" db="EMBL/GenBank/DDBJ databases">
        <title>Genome sequence of Tepidimonas fonticaldi PL17.</title>
        <authorList>
            <person name="Pinnaka A.K."/>
        </authorList>
    </citation>
    <scope>NUCLEOTIDE SEQUENCE [LARGE SCALE GENOMIC DNA]</scope>
    <source>
        <strain evidence="1 2">PL17</strain>
    </source>
</reference>
<sequence length="170" mass="19785">MTLPPPLIPLSDFAGWQAYEDAIYAIYLETVAHAGLTFCGSPVKVRFRPETKHKGYGFWHLISEAPDQRNRNEDDRIPDLSRCERVRWVAWCIQNADAGAPGFSWWENERGRETHVVIWAEQHDFAVVLAKRQTAQGPRFYLLKTAYCLRAHTIRKFIKERDAWRAAQKD</sequence>
<evidence type="ECO:0000313" key="1">
    <source>
        <dbReference type="EMBL" id="OBS31944.1"/>
    </source>
</evidence>
<comment type="caution">
    <text evidence="1">The sequence shown here is derived from an EMBL/GenBank/DDBJ whole genome shotgun (WGS) entry which is preliminary data.</text>
</comment>
<evidence type="ECO:0000313" key="2">
    <source>
        <dbReference type="Proteomes" id="UP000091969"/>
    </source>
</evidence>
<keyword evidence="2" id="KW-1185">Reference proteome</keyword>
<protein>
    <submittedName>
        <fullName evidence="1">Uncharacterized protein</fullName>
    </submittedName>
</protein>
<name>A0A1A6DYT7_9BURK</name>
<dbReference type="AlphaFoldDB" id="A0A1A6DYT7"/>
<gene>
    <name evidence="1" type="ORF">A9O67_11265</name>
</gene>
<dbReference type="Proteomes" id="UP000091969">
    <property type="component" value="Unassembled WGS sequence"/>
</dbReference>
<organism evidence="1 2">
    <name type="scientific">Tepidimonas fonticaldi</name>
    <dbReference type="NCBI Taxonomy" id="1101373"/>
    <lineage>
        <taxon>Bacteria</taxon>
        <taxon>Pseudomonadati</taxon>
        <taxon>Pseudomonadota</taxon>
        <taxon>Betaproteobacteria</taxon>
        <taxon>Burkholderiales</taxon>
        <taxon>Tepidimonas</taxon>
    </lineage>
</organism>
<dbReference type="EMBL" id="LZDH01000004">
    <property type="protein sequence ID" value="OBS31944.1"/>
    <property type="molecule type" value="Genomic_DNA"/>
</dbReference>
<accession>A0A1A6DYT7</accession>
<proteinExistence type="predicted"/>